<sequence>MNGVDLFLLGRVLMRVAEESLPADGRTGDVRVGLIVASDIADHPGTSASEIVARTGLPQSRVSGAITRLRTAGAIDASPDPADGRRILISPAQTISKRVAEVRATSIAAALSEAMGDPDPDQVADAIAMLEQLGRALLRQRRAGPGEQG</sequence>
<proteinExistence type="predicted"/>
<dbReference type="InterPro" id="IPR036390">
    <property type="entry name" value="WH_DNA-bd_sf"/>
</dbReference>
<dbReference type="Pfam" id="PF12802">
    <property type="entry name" value="MarR_2"/>
    <property type="match status" value="1"/>
</dbReference>
<dbReference type="RefSeq" id="WP_179444396.1">
    <property type="nucleotide sequence ID" value="NZ_JACBZS010000001.1"/>
</dbReference>
<dbReference type="AlphaFoldDB" id="A0A7Z0D7X6"/>
<dbReference type="GO" id="GO:0003700">
    <property type="term" value="F:DNA-binding transcription factor activity"/>
    <property type="evidence" value="ECO:0007669"/>
    <property type="project" value="InterPro"/>
</dbReference>
<dbReference type="GO" id="GO:0003677">
    <property type="term" value="F:DNA binding"/>
    <property type="evidence" value="ECO:0007669"/>
    <property type="project" value="UniProtKB-KW"/>
</dbReference>
<dbReference type="Gene3D" id="1.10.10.10">
    <property type="entry name" value="Winged helix-like DNA-binding domain superfamily/Winged helix DNA-binding domain"/>
    <property type="match status" value="1"/>
</dbReference>
<dbReference type="InterPro" id="IPR000835">
    <property type="entry name" value="HTH_MarR-typ"/>
</dbReference>
<dbReference type="SUPFAM" id="SSF46785">
    <property type="entry name" value="Winged helix' DNA-binding domain"/>
    <property type="match status" value="1"/>
</dbReference>
<evidence type="ECO:0000259" key="1">
    <source>
        <dbReference type="Pfam" id="PF12802"/>
    </source>
</evidence>
<evidence type="ECO:0000313" key="3">
    <source>
        <dbReference type="Proteomes" id="UP000527616"/>
    </source>
</evidence>
<dbReference type="InterPro" id="IPR036388">
    <property type="entry name" value="WH-like_DNA-bd_sf"/>
</dbReference>
<organism evidence="2 3">
    <name type="scientific">Naumannella cuiyingiana</name>
    <dbReference type="NCBI Taxonomy" id="1347891"/>
    <lineage>
        <taxon>Bacteria</taxon>
        <taxon>Bacillati</taxon>
        <taxon>Actinomycetota</taxon>
        <taxon>Actinomycetes</taxon>
        <taxon>Propionibacteriales</taxon>
        <taxon>Propionibacteriaceae</taxon>
        <taxon>Naumannella</taxon>
    </lineage>
</organism>
<name>A0A7Z0D7X6_9ACTN</name>
<dbReference type="EMBL" id="JACBZS010000001">
    <property type="protein sequence ID" value="NYI70438.1"/>
    <property type="molecule type" value="Genomic_DNA"/>
</dbReference>
<feature type="domain" description="HTH marR-type" evidence="1">
    <location>
        <begin position="40"/>
        <end position="86"/>
    </location>
</feature>
<dbReference type="Proteomes" id="UP000527616">
    <property type="component" value="Unassembled WGS sequence"/>
</dbReference>
<accession>A0A7Z0D7X6</accession>
<gene>
    <name evidence="2" type="ORF">GGQ54_000998</name>
</gene>
<protein>
    <submittedName>
        <fullName evidence="2">DNA-binding MarR family transcriptional regulator</fullName>
    </submittedName>
</protein>
<keyword evidence="2" id="KW-0238">DNA-binding</keyword>
<comment type="caution">
    <text evidence="2">The sequence shown here is derived from an EMBL/GenBank/DDBJ whole genome shotgun (WGS) entry which is preliminary data.</text>
</comment>
<keyword evidence="3" id="KW-1185">Reference proteome</keyword>
<evidence type="ECO:0000313" key="2">
    <source>
        <dbReference type="EMBL" id="NYI70438.1"/>
    </source>
</evidence>
<reference evidence="2 3" key="1">
    <citation type="submission" date="2020-07" db="EMBL/GenBank/DDBJ databases">
        <title>Sequencing the genomes of 1000 actinobacteria strains.</title>
        <authorList>
            <person name="Klenk H.-P."/>
        </authorList>
    </citation>
    <scope>NUCLEOTIDE SEQUENCE [LARGE SCALE GENOMIC DNA]</scope>
    <source>
        <strain evidence="2 3">DSM 103164</strain>
    </source>
</reference>